<reference evidence="1" key="1">
    <citation type="journal article" date="2020" name="Fungal Divers.">
        <title>Resolving the Mortierellaceae phylogeny through synthesis of multi-gene phylogenetics and phylogenomics.</title>
        <authorList>
            <person name="Vandepol N."/>
            <person name="Liber J."/>
            <person name="Desiro A."/>
            <person name="Na H."/>
            <person name="Kennedy M."/>
            <person name="Barry K."/>
            <person name="Grigoriev I.V."/>
            <person name="Miller A.N."/>
            <person name="O'Donnell K."/>
            <person name="Stajich J.E."/>
            <person name="Bonito G."/>
        </authorList>
    </citation>
    <scope>NUCLEOTIDE SEQUENCE</scope>
    <source>
        <strain evidence="1">NVP1</strain>
    </source>
</reference>
<sequence>MTSPTGPFLPPEIILLLAPCLVHHRKSHIAQYVLVCKQWRIFFEKLLLMTATVSFTHRANPRAHYPWLEQVARHIHHVHSIRLLGDAETNPTFASLLPKLSHLETVVITKITDSILDLLRRNASTLERIVYKATANQENMTTVATPAEYEVMVQHCPKLKHLALRPFQTDNTYLILKRSLESFPGHQLKSLEVIGGLSDQQVAWILDMLPGLTKMNLGFTGFGQLSARWLLHRLHGTDPGTGKTYSSLSFILDLDLRGCAFVASDMLDQILQSCPNLIRFHAGLMTLTQDMFEDKNHQSPPSSLMQPGFLSIFSSEPAMDNVPVAMPSPESRWPCLKLRDLRLTICEKRVFHHPSSHLEAMFLSQIAKFTHLERLDLSSKTPMGDDYQADPTALSLLVAPFSWTLQDGLFQMSTLRQLKHLALDGFRARSGQDEVRWMKNHWPRLETLQGELNDSLEKEWDLNAFIAMEWPEVQRLYGRISF</sequence>
<dbReference type="InterPro" id="IPR032675">
    <property type="entry name" value="LRR_dom_sf"/>
</dbReference>
<dbReference type="Gene3D" id="3.80.10.10">
    <property type="entry name" value="Ribonuclease Inhibitor"/>
    <property type="match status" value="1"/>
</dbReference>
<accession>A0A9P5VKY3</accession>
<keyword evidence="2" id="KW-1185">Reference proteome</keyword>
<dbReference type="Proteomes" id="UP000696485">
    <property type="component" value="Unassembled WGS sequence"/>
</dbReference>
<evidence type="ECO:0008006" key="3">
    <source>
        <dbReference type="Google" id="ProtNLM"/>
    </source>
</evidence>
<dbReference type="SUPFAM" id="SSF52047">
    <property type="entry name" value="RNI-like"/>
    <property type="match status" value="1"/>
</dbReference>
<organism evidence="1 2">
    <name type="scientific">Podila minutissima</name>
    <dbReference type="NCBI Taxonomy" id="64525"/>
    <lineage>
        <taxon>Eukaryota</taxon>
        <taxon>Fungi</taxon>
        <taxon>Fungi incertae sedis</taxon>
        <taxon>Mucoromycota</taxon>
        <taxon>Mortierellomycotina</taxon>
        <taxon>Mortierellomycetes</taxon>
        <taxon>Mortierellales</taxon>
        <taxon>Mortierellaceae</taxon>
        <taxon>Podila</taxon>
    </lineage>
</organism>
<proteinExistence type="predicted"/>
<name>A0A9P5VKY3_9FUNG</name>
<comment type="caution">
    <text evidence="1">The sequence shown here is derived from an EMBL/GenBank/DDBJ whole genome shotgun (WGS) entry which is preliminary data.</text>
</comment>
<evidence type="ECO:0000313" key="1">
    <source>
        <dbReference type="EMBL" id="KAF9329962.1"/>
    </source>
</evidence>
<protein>
    <recommendedName>
        <fullName evidence="3">F-box domain-containing protein</fullName>
    </recommendedName>
</protein>
<dbReference type="AlphaFoldDB" id="A0A9P5VKY3"/>
<gene>
    <name evidence="1" type="ORF">BG006_007035</name>
</gene>
<dbReference type="EMBL" id="JAAAUY010000433">
    <property type="protein sequence ID" value="KAF9329962.1"/>
    <property type="molecule type" value="Genomic_DNA"/>
</dbReference>
<evidence type="ECO:0000313" key="2">
    <source>
        <dbReference type="Proteomes" id="UP000696485"/>
    </source>
</evidence>